<name>G3P060_GASAC</name>
<dbReference type="PANTHER" id="PTHR21324:SF3">
    <property type="entry name" value="MODULATOR OF MACROAUTOPHAGY TMEM150B"/>
    <property type="match status" value="1"/>
</dbReference>
<dbReference type="GO" id="GO:0006914">
    <property type="term" value="P:autophagy"/>
    <property type="evidence" value="ECO:0007669"/>
    <property type="project" value="UniProtKB-KW"/>
</dbReference>
<organism evidence="17 18">
    <name type="scientific">Gasterosteus aculeatus aculeatus</name>
    <name type="common">three-spined stickleback</name>
    <dbReference type="NCBI Taxonomy" id="481459"/>
    <lineage>
        <taxon>Eukaryota</taxon>
        <taxon>Metazoa</taxon>
        <taxon>Chordata</taxon>
        <taxon>Craniata</taxon>
        <taxon>Vertebrata</taxon>
        <taxon>Euteleostomi</taxon>
        <taxon>Actinopterygii</taxon>
        <taxon>Neopterygii</taxon>
        <taxon>Teleostei</taxon>
        <taxon>Neoteleostei</taxon>
        <taxon>Acanthomorphata</taxon>
        <taxon>Eupercaria</taxon>
        <taxon>Perciformes</taxon>
        <taxon>Cottioidei</taxon>
        <taxon>Gasterosteales</taxon>
        <taxon>Gasterosteidae</taxon>
        <taxon>Gasterosteus</taxon>
    </lineage>
</organism>
<dbReference type="GO" id="GO:0010008">
    <property type="term" value="C:endosome membrane"/>
    <property type="evidence" value="ECO:0007669"/>
    <property type="project" value="UniProtKB-SubCell"/>
</dbReference>
<evidence type="ECO:0000256" key="6">
    <source>
        <dbReference type="ARBA" id="ARBA00022692"/>
    </source>
</evidence>
<evidence type="ECO:0000256" key="1">
    <source>
        <dbReference type="ARBA" id="ARBA00004337"/>
    </source>
</evidence>
<keyword evidence="9" id="KW-0072">Autophagy</keyword>
<dbReference type="Proteomes" id="UP000007635">
    <property type="component" value="Chromosome XI"/>
</dbReference>
<comment type="similarity">
    <text evidence="4">Belongs to the DRAM/TMEM150 family.</text>
</comment>
<evidence type="ECO:0000256" key="11">
    <source>
        <dbReference type="ARBA" id="ARBA00023180"/>
    </source>
</evidence>
<feature type="transmembrane region" description="Helical" evidence="14">
    <location>
        <begin position="181"/>
        <end position="205"/>
    </location>
</feature>
<evidence type="ECO:0000256" key="8">
    <source>
        <dbReference type="ARBA" id="ARBA00022989"/>
    </source>
</evidence>
<keyword evidence="10 14" id="KW-0472">Membrane</keyword>
<keyword evidence="12" id="KW-0968">Cytoplasmic vesicle</keyword>
<dbReference type="GeneTree" id="ENSGT01030000234578"/>
<comment type="subcellular location">
    <subcellularLocation>
        <location evidence="3">Cell membrane</location>
        <topology evidence="3">Multi-pass membrane protein</topology>
    </subcellularLocation>
    <subcellularLocation>
        <location evidence="2">Cytoplasmic vesicle</location>
        <location evidence="2">Autophagosome membrane</location>
        <topology evidence="2">Multi-pass membrane protein</topology>
    </subcellularLocation>
    <subcellularLocation>
        <location evidence="1">Endosome membrane</location>
        <topology evidence="1">Multi-pass membrane protein</topology>
    </subcellularLocation>
</comment>
<evidence type="ECO:0000313" key="18">
    <source>
        <dbReference type="Proteomes" id="UP000007635"/>
    </source>
</evidence>
<accession>G3P060</accession>
<reference evidence="17" key="3">
    <citation type="submission" date="2025-09" db="UniProtKB">
        <authorList>
            <consortium name="Ensembl"/>
        </authorList>
    </citation>
    <scope>IDENTIFICATION</scope>
</reference>
<evidence type="ECO:0000256" key="5">
    <source>
        <dbReference type="ARBA" id="ARBA00022475"/>
    </source>
</evidence>
<keyword evidence="5" id="KW-1003">Cell membrane</keyword>
<dbReference type="AlphaFoldDB" id="G3P060"/>
<reference evidence="17" key="2">
    <citation type="submission" date="2025-08" db="UniProtKB">
        <authorList>
            <consortium name="Ensembl"/>
        </authorList>
    </citation>
    <scope>IDENTIFICATION</scope>
</reference>
<evidence type="ECO:0000256" key="4">
    <source>
        <dbReference type="ARBA" id="ARBA00006565"/>
    </source>
</evidence>
<keyword evidence="11" id="KW-0325">Glycoprotein</keyword>
<feature type="signal peptide" evidence="15">
    <location>
        <begin position="1"/>
        <end position="28"/>
    </location>
</feature>
<dbReference type="Ensembl" id="ENSGACT00000011006.2">
    <property type="protein sequence ID" value="ENSGACP00000010983.2"/>
    <property type="gene ID" value="ENSGACG00000008299.2"/>
</dbReference>
<dbReference type="InterPro" id="IPR050911">
    <property type="entry name" value="DRAM/TMEM150_Autophagy_Mod"/>
</dbReference>
<keyword evidence="8 14" id="KW-1133">Transmembrane helix</keyword>
<dbReference type="InterPro" id="IPR019402">
    <property type="entry name" value="CWH43_N"/>
</dbReference>
<dbReference type="GO" id="GO:0000421">
    <property type="term" value="C:autophagosome membrane"/>
    <property type="evidence" value="ECO:0007669"/>
    <property type="project" value="UniProtKB-SubCell"/>
</dbReference>
<feature type="domain" description="CWH43-like N-terminal" evidence="16">
    <location>
        <begin position="93"/>
        <end position="270"/>
    </location>
</feature>
<evidence type="ECO:0000256" key="14">
    <source>
        <dbReference type="SAM" id="Phobius"/>
    </source>
</evidence>
<feature type="transmembrane region" description="Helical" evidence="14">
    <location>
        <begin position="217"/>
        <end position="237"/>
    </location>
</feature>
<feature type="transmembrane region" description="Helical" evidence="14">
    <location>
        <begin position="122"/>
        <end position="142"/>
    </location>
</feature>
<evidence type="ECO:0000313" key="17">
    <source>
        <dbReference type="Ensembl" id="ENSGACP00000010983.2"/>
    </source>
</evidence>
<evidence type="ECO:0000256" key="2">
    <source>
        <dbReference type="ARBA" id="ARBA00004542"/>
    </source>
</evidence>
<dbReference type="Bgee" id="ENSGACG00000008299">
    <property type="expression patterns" value="Expressed in mesonephros and 1 other cell type or tissue"/>
</dbReference>
<dbReference type="GO" id="GO:0005886">
    <property type="term" value="C:plasma membrane"/>
    <property type="evidence" value="ECO:0007669"/>
    <property type="project" value="UniProtKB-SubCell"/>
</dbReference>
<dbReference type="PANTHER" id="PTHR21324">
    <property type="entry name" value="FASTING-INDUCIBLE INTEGRAL MEMBRANE PROTEIN TM6P1-RELATED"/>
    <property type="match status" value="1"/>
</dbReference>
<reference evidence="17 18" key="1">
    <citation type="journal article" date="2021" name="G3 (Bethesda)">
        <title>Improved contiguity of the threespine stickleback genome using long-read sequencing.</title>
        <authorList>
            <person name="Nath S."/>
            <person name="Shaw D.E."/>
            <person name="White M.A."/>
        </authorList>
    </citation>
    <scope>NUCLEOTIDE SEQUENCE [LARGE SCALE GENOMIC DNA]</scope>
    <source>
        <strain evidence="17 18">Lake Benthic</strain>
    </source>
</reference>
<evidence type="ECO:0000256" key="9">
    <source>
        <dbReference type="ARBA" id="ARBA00023006"/>
    </source>
</evidence>
<keyword evidence="18" id="KW-1185">Reference proteome</keyword>
<evidence type="ECO:0000256" key="3">
    <source>
        <dbReference type="ARBA" id="ARBA00004651"/>
    </source>
</evidence>
<dbReference type="Pfam" id="PF10277">
    <property type="entry name" value="Frag1"/>
    <property type="match status" value="1"/>
</dbReference>
<comment type="function">
    <text evidence="13">Modulator of macroautophagy that causes accumulation of autophagosomes under basal conditions and enhances autophagic flux. Represses cell death and promotes long-term clonogenic survival of cells grown in the absence of glucose in a macroautophagy-independent manner. May have some role in extracellular matrix engulfment or growth factor receptor recycling, both of which can modulate cell survival.</text>
</comment>
<evidence type="ECO:0000256" key="13">
    <source>
        <dbReference type="ARBA" id="ARBA00045144"/>
    </source>
</evidence>
<sequence length="300" mass="33225">AAAIPTCGSGLCSLSAWLPLALWASGSCEYLAPSFINTISLFLQSSGKDFFFFLLRLWSFSPQQRAFLTWFVSTNTKLFTIYTARDRRPRRFATAVFNRTVDLADGFPSISHCGAYAPQRCFLSQICSTCSVLALWIVVLRFKQVSGRGIRRNANIASFVLGLISCVGLSIVGSFQVTTFYSVHLLGAFLAFFLGLAYFWIQLFLTVPSPDRRWVEPARATCCFLCTGLIIALGVLYNTGFPSVAAMCEWAFVMLIFCLFGLFAAEFRHIDGRDPSEQNPAVANELGVAETYDYVSHALS</sequence>
<evidence type="ECO:0000256" key="12">
    <source>
        <dbReference type="ARBA" id="ARBA00023329"/>
    </source>
</evidence>
<evidence type="ECO:0000256" key="15">
    <source>
        <dbReference type="SAM" id="SignalP"/>
    </source>
</evidence>
<protein>
    <submittedName>
        <fullName evidence="17">Transmembrane protein 150B</fullName>
    </submittedName>
</protein>
<keyword evidence="6 14" id="KW-0812">Transmembrane</keyword>
<feature type="transmembrane region" description="Helical" evidence="14">
    <location>
        <begin position="154"/>
        <end position="175"/>
    </location>
</feature>
<keyword evidence="7" id="KW-0967">Endosome</keyword>
<evidence type="ECO:0000256" key="7">
    <source>
        <dbReference type="ARBA" id="ARBA00022753"/>
    </source>
</evidence>
<proteinExistence type="inferred from homology"/>
<feature type="transmembrane region" description="Helical" evidence="14">
    <location>
        <begin position="243"/>
        <end position="265"/>
    </location>
</feature>
<feature type="chain" id="PRO_5043433335" evidence="15">
    <location>
        <begin position="29"/>
        <end position="300"/>
    </location>
</feature>
<evidence type="ECO:0000259" key="16">
    <source>
        <dbReference type="Pfam" id="PF10277"/>
    </source>
</evidence>
<keyword evidence="15" id="KW-0732">Signal</keyword>
<evidence type="ECO:0000256" key="10">
    <source>
        <dbReference type="ARBA" id="ARBA00023136"/>
    </source>
</evidence>